<dbReference type="Proteomes" id="UP000832097">
    <property type="component" value="Chromosome"/>
</dbReference>
<evidence type="ECO:0000313" key="3">
    <source>
        <dbReference type="EMBL" id="UOE43934.1"/>
    </source>
</evidence>
<gene>
    <name evidence="3" type="ORF">MTO99_17500</name>
</gene>
<feature type="transmembrane region" description="Helical" evidence="2">
    <location>
        <begin position="157"/>
        <end position="175"/>
    </location>
</feature>
<keyword evidence="2" id="KW-0812">Transmembrane</keyword>
<feature type="transmembrane region" description="Helical" evidence="2">
    <location>
        <begin position="427"/>
        <end position="446"/>
    </location>
</feature>
<feature type="transmembrane region" description="Helical" evidence="2">
    <location>
        <begin position="182"/>
        <end position="202"/>
    </location>
</feature>
<accession>A0ABY4BYX1</accession>
<dbReference type="RefSeq" id="WP_243555365.1">
    <property type="nucleotide sequence ID" value="NZ_CP094528.1"/>
</dbReference>
<feature type="transmembrane region" description="Helical" evidence="2">
    <location>
        <begin position="360"/>
        <end position="381"/>
    </location>
</feature>
<evidence type="ECO:0000256" key="1">
    <source>
        <dbReference type="SAM" id="MobiDB-lite"/>
    </source>
</evidence>
<proteinExistence type="predicted"/>
<dbReference type="NCBIfam" id="NF038403">
    <property type="entry name" value="perm_prefix_1"/>
    <property type="match status" value="1"/>
</dbReference>
<feature type="transmembrane region" description="Helical" evidence="2">
    <location>
        <begin position="393"/>
        <end position="415"/>
    </location>
</feature>
<feature type="region of interest" description="Disordered" evidence="1">
    <location>
        <begin position="97"/>
        <end position="116"/>
    </location>
</feature>
<keyword evidence="2" id="KW-1133">Transmembrane helix</keyword>
<evidence type="ECO:0000256" key="2">
    <source>
        <dbReference type="SAM" id="Phobius"/>
    </source>
</evidence>
<evidence type="ECO:0000313" key="4">
    <source>
        <dbReference type="Proteomes" id="UP000832097"/>
    </source>
</evidence>
<dbReference type="InterPro" id="IPR047928">
    <property type="entry name" value="Perm_prefix_1"/>
</dbReference>
<name>A0ABY4BYX1_9MICO</name>
<reference evidence="3 4" key="1">
    <citation type="submission" date="2022-03" db="EMBL/GenBank/DDBJ databases">
        <title>Mucilaginibacter sp. isolated from the gut of Protaetia brevitarsis seulensis larvae.</title>
        <authorList>
            <person name="Won M."/>
            <person name="Kim S.-J."/>
            <person name="Kwon S.-W."/>
        </authorList>
    </citation>
    <scope>NUCLEOTIDE SEQUENCE [LARGE SCALE GENOMIC DNA]</scope>
    <source>
        <strain evidence="3 4">CFWR-12</strain>
    </source>
</reference>
<sequence length="489" mass="52886">MSTDERRELDDLVAAWRDWMSRRDALSAADVDELESHLRDRIDALREAGLADDEAFLVGVKRLGAVDDLSREYAREHSQRLWKQLVLSDGTDGWDVAEGSDAAGDPGRAADVGGEASGRRTRRARSLWVALALGVGAGLAVKAPGWFGVDLAQDPGFFVRNTALLVLPFLAAYFAWRRSLALAAGAVVAGAFVAVALLLNLYPFADRSGVEALGGALAATELLAAVHAVVVLWLAVGLAYTGGDWRTGRARMDFVRFSGEWFVYYVLIALGGGVLSGLTITVFASIDVDVTRFFGEWVLPCGAAGAVLVAAWLVEAKQRVIENIAPVLTKVFTPLFTLMMLALIVAAAVQWNLVDGSRDLLIAFDFVLVVVLALLVYSYSARDPLQPAGWFERLQLVMLVAAVVIDAIVLAAMLARTGEFGFSANKTASLGLNLILLANLAWAAWLQFEFVRGRRPFAVLERWQTAYIPVYPGWAAVVVVVFPPLFGFA</sequence>
<feature type="transmembrane region" description="Helical" evidence="2">
    <location>
        <begin position="222"/>
        <end position="241"/>
    </location>
</feature>
<feature type="transmembrane region" description="Helical" evidence="2">
    <location>
        <begin position="466"/>
        <end position="486"/>
    </location>
</feature>
<feature type="transmembrane region" description="Helical" evidence="2">
    <location>
        <begin position="297"/>
        <end position="314"/>
    </location>
</feature>
<organism evidence="3 4">
    <name type="scientific">Agromyces larvae</name>
    <dbReference type="NCBI Taxonomy" id="2929802"/>
    <lineage>
        <taxon>Bacteria</taxon>
        <taxon>Bacillati</taxon>
        <taxon>Actinomycetota</taxon>
        <taxon>Actinomycetes</taxon>
        <taxon>Micrococcales</taxon>
        <taxon>Microbacteriaceae</taxon>
        <taxon>Agromyces</taxon>
    </lineage>
</organism>
<feature type="transmembrane region" description="Helical" evidence="2">
    <location>
        <begin position="335"/>
        <end position="354"/>
    </location>
</feature>
<feature type="transmembrane region" description="Helical" evidence="2">
    <location>
        <begin position="262"/>
        <end position="285"/>
    </location>
</feature>
<protein>
    <submittedName>
        <fullName evidence="3">Permease prefix domain 1-containing protein</fullName>
    </submittedName>
</protein>
<keyword evidence="4" id="KW-1185">Reference proteome</keyword>
<feature type="transmembrane region" description="Helical" evidence="2">
    <location>
        <begin position="127"/>
        <end position="145"/>
    </location>
</feature>
<keyword evidence="2" id="KW-0472">Membrane</keyword>
<dbReference type="EMBL" id="CP094528">
    <property type="protein sequence ID" value="UOE43934.1"/>
    <property type="molecule type" value="Genomic_DNA"/>
</dbReference>